<evidence type="ECO:0000256" key="3">
    <source>
        <dbReference type="ARBA" id="ARBA00022737"/>
    </source>
</evidence>
<evidence type="ECO:0000256" key="5">
    <source>
        <dbReference type="ARBA" id="ARBA00022833"/>
    </source>
</evidence>
<keyword evidence="13" id="KW-1185">Reference proteome</keyword>
<evidence type="ECO:0000313" key="13">
    <source>
        <dbReference type="Proteomes" id="UP000054558"/>
    </source>
</evidence>
<dbReference type="PROSITE" id="PS50157">
    <property type="entry name" value="ZINC_FINGER_C2H2_2"/>
    <property type="match status" value="1"/>
</dbReference>
<feature type="domain" description="C2H2-type" evidence="11">
    <location>
        <begin position="286"/>
        <end position="313"/>
    </location>
</feature>
<evidence type="ECO:0000313" key="12">
    <source>
        <dbReference type="EMBL" id="GAQ88484.1"/>
    </source>
</evidence>
<reference evidence="12 13" key="1">
    <citation type="journal article" date="2014" name="Nat. Commun.">
        <title>Klebsormidium flaccidum genome reveals primary factors for plant terrestrial adaptation.</title>
        <authorList>
            <person name="Hori K."/>
            <person name="Maruyama F."/>
            <person name="Fujisawa T."/>
            <person name="Togashi T."/>
            <person name="Yamamoto N."/>
            <person name="Seo M."/>
            <person name="Sato S."/>
            <person name="Yamada T."/>
            <person name="Mori H."/>
            <person name="Tajima N."/>
            <person name="Moriyama T."/>
            <person name="Ikeuchi M."/>
            <person name="Watanabe M."/>
            <person name="Wada H."/>
            <person name="Kobayashi K."/>
            <person name="Saito M."/>
            <person name="Masuda T."/>
            <person name="Sasaki-Sekimoto Y."/>
            <person name="Mashiguchi K."/>
            <person name="Awai K."/>
            <person name="Shimojima M."/>
            <person name="Masuda S."/>
            <person name="Iwai M."/>
            <person name="Nobusawa T."/>
            <person name="Narise T."/>
            <person name="Kondo S."/>
            <person name="Saito H."/>
            <person name="Sato R."/>
            <person name="Murakawa M."/>
            <person name="Ihara Y."/>
            <person name="Oshima-Yamada Y."/>
            <person name="Ohtaka K."/>
            <person name="Satoh M."/>
            <person name="Sonobe K."/>
            <person name="Ishii M."/>
            <person name="Ohtani R."/>
            <person name="Kanamori-Sato M."/>
            <person name="Honoki R."/>
            <person name="Miyazaki D."/>
            <person name="Mochizuki H."/>
            <person name="Umetsu J."/>
            <person name="Higashi K."/>
            <person name="Shibata D."/>
            <person name="Kamiya Y."/>
            <person name="Sato N."/>
            <person name="Nakamura Y."/>
            <person name="Tabata S."/>
            <person name="Ida S."/>
            <person name="Kurokawa K."/>
            <person name="Ohta H."/>
        </authorList>
    </citation>
    <scope>NUCLEOTIDE SEQUENCE [LARGE SCALE GENOMIC DNA]</scope>
    <source>
        <strain evidence="12 13">NIES-2285</strain>
    </source>
</reference>
<dbReference type="InterPro" id="IPR013087">
    <property type="entry name" value="Znf_C2H2_type"/>
</dbReference>
<evidence type="ECO:0000256" key="9">
    <source>
        <dbReference type="PROSITE-ProRule" id="PRU00042"/>
    </source>
</evidence>
<keyword evidence="6" id="KW-0805">Transcription regulation</keyword>
<dbReference type="Gene3D" id="3.30.160.60">
    <property type="entry name" value="Classic Zinc Finger"/>
    <property type="match status" value="1"/>
</dbReference>
<keyword evidence="3" id="KW-0677">Repeat</keyword>
<dbReference type="GO" id="GO:0010044">
    <property type="term" value="P:response to aluminum ion"/>
    <property type="evidence" value="ECO:0007669"/>
    <property type="project" value="InterPro"/>
</dbReference>
<dbReference type="Pfam" id="PF12874">
    <property type="entry name" value="zf-met"/>
    <property type="match status" value="1"/>
</dbReference>
<name>A0A1Y1IBZ1_KLENI</name>
<evidence type="ECO:0000256" key="2">
    <source>
        <dbReference type="ARBA" id="ARBA00022723"/>
    </source>
</evidence>
<dbReference type="InterPro" id="IPR044300">
    <property type="entry name" value="STOP1/2"/>
</dbReference>
<dbReference type="SUPFAM" id="SSF57667">
    <property type="entry name" value="beta-beta-alpha zinc fingers"/>
    <property type="match status" value="1"/>
</dbReference>
<keyword evidence="4 9" id="KW-0863">Zinc-finger</keyword>
<dbReference type="OrthoDB" id="6591996at2759"/>
<dbReference type="PANTHER" id="PTHR46352:SF1">
    <property type="entry name" value="PROTEIN SENSITIVE TO PROTON RHIZOTOXICITY 1"/>
    <property type="match status" value="1"/>
</dbReference>
<comment type="subcellular location">
    <subcellularLocation>
        <location evidence="1">Nucleus</location>
    </subcellularLocation>
</comment>
<keyword evidence="2" id="KW-0479">Metal-binding</keyword>
<dbReference type="Pfam" id="PF23115">
    <property type="entry name" value="zf-C2H2_STOP2_3rd"/>
    <property type="match status" value="1"/>
</dbReference>
<dbReference type="SMART" id="SM00355">
    <property type="entry name" value="ZnF_C2H2"/>
    <property type="match status" value="3"/>
</dbReference>
<evidence type="ECO:0000259" key="11">
    <source>
        <dbReference type="PROSITE" id="PS50157"/>
    </source>
</evidence>
<evidence type="ECO:0000256" key="8">
    <source>
        <dbReference type="ARBA" id="ARBA00023242"/>
    </source>
</evidence>
<sequence length="532" mass="57180">MSFQHLHDKSGFFGGEMASNPGPQSFLDLAGVPLAGRDPYQSASRGLHDQLSHARLDFRPQLDRQPLGQDHGFQAAHNLSSSQGLMLGNLQLPGGGMSSHAALAAFLQAGLAGGPLAQDTTGGGEAMLFPSSLLSTLNQLQKNIATLQALIPLLNQHGTSRSQQEAATIGVANVLQASMAQLASAAAGLLPATQPLPGDRLNSARGTAGSAALNTTSANISSFGLPDGNSVRNVGGELTQQASDKEEEQGGVGSYKEDYDSEENLPEGSYDVMELDAMEILAEHTHFCEICNKGFKRDANLRMHMRGHGDQYKTAAALAKPDKPQESGTLRPKRFSCPHVGCKRNRKHSKFQPLKTMLCVKNHYRRSHCPKVLSCSKCGAKKFSVVADLKTHEKHCGREKWTCSCKTTFSRKDKLLGHLNLFKGHSPVLPSPTKPEPEIGGTGPALPTSQPSATSLAVAEALGLDLQRPSEEQPRLVGSFDTPNLLSSFYGSHELPLGGLEGQENMGLAFQLKEENQSLNFWDRREQLPGKR</sequence>
<dbReference type="GO" id="GO:0010447">
    <property type="term" value="P:response to acidic pH"/>
    <property type="evidence" value="ECO:0007669"/>
    <property type="project" value="InterPro"/>
</dbReference>
<dbReference type="InterPro" id="IPR058196">
    <property type="entry name" value="zf-C2H2_STOP1/2_C"/>
</dbReference>
<dbReference type="GO" id="GO:0008270">
    <property type="term" value="F:zinc ion binding"/>
    <property type="evidence" value="ECO:0007669"/>
    <property type="project" value="UniProtKB-KW"/>
</dbReference>
<protein>
    <submittedName>
        <fullName evidence="12">C2H2 zinc finger protein</fullName>
    </submittedName>
</protein>
<accession>A0A1Y1IBZ1</accession>
<evidence type="ECO:0000256" key="6">
    <source>
        <dbReference type="ARBA" id="ARBA00023015"/>
    </source>
</evidence>
<dbReference type="InterPro" id="IPR059161">
    <property type="entry name" value="Znf-C2H2_STOP1/2_3rd"/>
</dbReference>
<dbReference type="Proteomes" id="UP000054558">
    <property type="component" value="Unassembled WGS sequence"/>
</dbReference>
<keyword evidence="5" id="KW-0862">Zinc</keyword>
<dbReference type="InterPro" id="IPR036236">
    <property type="entry name" value="Znf_C2H2_sf"/>
</dbReference>
<dbReference type="AlphaFoldDB" id="A0A1Y1IBZ1"/>
<keyword evidence="8" id="KW-0539">Nucleus</keyword>
<dbReference type="EMBL" id="DF237382">
    <property type="protein sequence ID" value="GAQ88484.1"/>
    <property type="molecule type" value="Genomic_DNA"/>
</dbReference>
<organism evidence="12 13">
    <name type="scientific">Klebsormidium nitens</name>
    <name type="common">Green alga</name>
    <name type="synonym">Ulothrix nitens</name>
    <dbReference type="NCBI Taxonomy" id="105231"/>
    <lineage>
        <taxon>Eukaryota</taxon>
        <taxon>Viridiplantae</taxon>
        <taxon>Streptophyta</taxon>
        <taxon>Klebsormidiophyceae</taxon>
        <taxon>Klebsormidiales</taxon>
        <taxon>Klebsormidiaceae</taxon>
        <taxon>Klebsormidium</taxon>
    </lineage>
</organism>
<dbReference type="PROSITE" id="PS00028">
    <property type="entry name" value="ZINC_FINGER_C2H2_1"/>
    <property type="match status" value="1"/>
</dbReference>
<proteinExistence type="predicted"/>
<feature type="region of interest" description="Disordered" evidence="10">
    <location>
        <begin position="426"/>
        <end position="451"/>
    </location>
</feature>
<dbReference type="PANTHER" id="PTHR46352">
    <property type="entry name" value="PROTEIN SENSITIVE TO PROTON RHIZOTOXICITY 1"/>
    <property type="match status" value="1"/>
</dbReference>
<dbReference type="Pfam" id="PF23118">
    <property type="entry name" value="zf-C2H2_STOP2_C"/>
    <property type="match status" value="1"/>
</dbReference>
<evidence type="ECO:0000256" key="10">
    <source>
        <dbReference type="SAM" id="MobiDB-lite"/>
    </source>
</evidence>
<gene>
    <name evidence="12" type="ORF">KFL_004330010</name>
</gene>
<keyword evidence="7" id="KW-0804">Transcription</keyword>
<feature type="region of interest" description="Disordered" evidence="10">
    <location>
        <begin position="222"/>
        <end position="265"/>
    </location>
</feature>
<evidence type="ECO:0000256" key="7">
    <source>
        <dbReference type="ARBA" id="ARBA00023163"/>
    </source>
</evidence>
<evidence type="ECO:0000256" key="4">
    <source>
        <dbReference type="ARBA" id="ARBA00022771"/>
    </source>
</evidence>
<dbReference type="STRING" id="105231.A0A1Y1IBZ1"/>
<evidence type="ECO:0000256" key="1">
    <source>
        <dbReference type="ARBA" id="ARBA00004123"/>
    </source>
</evidence>